<dbReference type="Proteomes" id="UP001296104">
    <property type="component" value="Unassembled WGS sequence"/>
</dbReference>
<comment type="caution">
    <text evidence="2">The sequence shown here is derived from an EMBL/GenBank/DDBJ whole genome shotgun (WGS) entry which is preliminary data.</text>
</comment>
<feature type="compositionally biased region" description="Basic and acidic residues" evidence="1">
    <location>
        <begin position="242"/>
        <end position="256"/>
    </location>
</feature>
<evidence type="ECO:0000256" key="1">
    <source>
        <dbReference type="SAM" id="MobiDB-lite"/>
    </source>
</evidence>
<sequence>MDPFTADMNFVTHEYAYFHRFGHIRPNLSFQSRVRIQRTWLLFARLLGRWPRWRDFTAVRAMGLEMVLEMERARRGRQGRDYVLRSRLRDGEALWNFMGRNDGFGARNQPHYTAGVQNSYEHASREPGPSRRGAEVRHGDTVGCFTPPQTPPHGVDSATDMHDLARADPYGSREGQQAPTEATGTMENEGIAYFLGPNSARELMSPPLVEDFTRHHHPEESHEEARRPHQAYIEDAEPSPPRSHESDERSQQHDDCHARPQQYYSNTHVFLARIPDDPPLPDVENACQTIDIDSRISDPELSCLRDGTETLDDEDEGIYARSSQITTLFDEETGPIQNAGDRESDSDRTLIDEDEPHQQIYTRLREDPRALEETTTGPNRILFGRERNNNRALVDEEEDESFFERLLTSFLEPHQKPRWYKRSHEDALSSDPDRSTLEFLRALGEEHVIPLRAVEEQNERGYRRRRRQSAVHPPPGSTHSYGTTTYPASQTDPPRRTDSDLRRMRTLPYPYPSSQLPEPYNFPLPHSHAPTPILLPANLCRIYHPRLRSRKTTPGVDSLSTPDISHRRSHGDSERRG</sequence>
<feature type="compositionally biased region" description="Basic and acidic residues" evidence="1">
    <location>
        <begin position="564"/>
        <end position="577"/>
    </location>
</feature>
<feature type="compositionally biased region" description="Polar residues" evidence="1">
    <location>
        <begin position="174"/>
        <end position="186"/>
    </location>
</feature>
<gene>
    <name evidence="2" type="ORF">LECACI_7A003024</name>
</gene>
<feature type="region of interest" description="Disordered" evidence="1">
    <location>
        <begin position="167"/>
        <end position="186"/>
    </location>
</feature>
<feature type="compositionally biased region" description="Basic and acidic residues" evidence="1">
    <location>
        <begin position="493"/>
        <end position="503"/>
    </location>
</feature>
<accession>A0AAI8YW23</accession>
<protein>
    <submittedName>
        <fullName evidence="2">Uncharacterized protein</fullName>
    </submittedName>
</protein>
<feature type="region of interest" description="Disordered" evidence="1">
    <location>
        <begin position="454"/>
        <end position="516"/>
    </location>
</feature>
<evidence type="ECO:0000313" key="3">
    <source>
        <dbReference type="Proteomes" id="UP001296104"/>
    </source>
</evidence>
<dbReference type="EMBL" id="CAVMBE010000014">
    <property type="protein sequence ID" value="CAK3936596.1"/>
    <property type="molecule type" value="Genomic_DNA"/>
</dbReference>
<name>A0AAI8YW23_9PEZI</name>
<proteinExistence type="predicted"/>
<keyword evidence="3" id="KW-1185">Reference proteome</keyword>
<feature type="compositionally biased region" description="Basic and acidic residues" evidence="1">
    <location>
        <begin position="340"/>
        <end position="351"/>
    </location>
</feature>
<feature type="compositionally biased region" description="Polar residues" evidence="1">
    <location>
        <begin position="477"/>
        <end position="492"/>
    </location>
</feature>
<dbReference type="AlphaFoldDB" id="A0AAI8YW23"/>
<evidence type="ECO:0000313" key="2">
    <source>
        <dbReference type="EMBL" id="CAK3936596.1"/>
    </source>
</evidence>
<feature type="region of interest" description="Disordered" evidence="1">
    <location>
        <begin position="546"/>
        <end position="577"/>
    </location>
</feature>
<feature type="region of interest" description="Disordered" evidence="1">
    <location>
        <begin position="323"/>
        <end position="356"/>
    </location>
</feature>
<feature type="region of interest" description="Disordered" evidence="1">
    <location>
        <begin position="215"/>
        <end position="256"/>
    </location>
</feature>
<organism evidence="2 3">
    <name type="scientific">Lecanosticta acicola</name>
    <dbReference type="NCBI Taxonomy" id="111012"/>
    <lineage>
        <taxon>Eukaryota</taxon>
        <taxon>Fungi</taxon>
        <taxon>Dikarya</taxon>
        <taxon>Ascomycota</taxon>
        <taxon>Pezizomycotina</taxon>
        <taxon>Dothideomycetes</taxon>
        <taxon>Dothideomycetidae</taxon>
        <taxon>Mycosphaerellales</taxon>
        <taxon>Mycosphaerellaceae</taxon>
        <taxon>Lecanosticta</taxon>
    </lineage>
</organism>
<reference evidence="2" key="1">
    <citation type="submission" date="2023-11" db="EMBL/GenBank/DDBJ databases">
        <authorList>
            <person name="Alioto T."/>
            <person name="Alioto T."/>
            <person name="Gomez Garrido J."/>
        </authorList>
    </citation>
    <scope>NUCLEOTIDE SEQUENCE</scope>
</reference>
<feature type="compositionally biased region" description="Basic and acidic residues" evidence="1">
    <location>
        <begin position="215"/>
        <end position="227"/>
    </location>
</feature>